<feature type="non-terminal residue" evidence="7">
    <location>
        <position position="1"/>
    </location>
</feature>
<sequence length="224" mass="26051">FFTVQKLLDDGYTLVACLYIKSHDLDSFMYQTAGQDLVENYQHVLNVPFYIFETEKVAINKNLKYSKTENDEVEVMYRALDELKTKYDFQYVSAGAIKSEYQYERVKNVCSRLELQPLTPIYNQNQITLFNEIEKTLDAIFVKIATTDLNKSVIGKKLSAIKNLQIENKCGEGGEYETLVLDAPFFKKKLEILSYDIECHPEDIEKEFQTVFFLTKAKIQIIPK</sequence>
<protein>
    <recommendedName>
        <fullName evidence="2">Diphthine--ammonia ligase</fullName>
        <ecNumber evidence="1">6.3.1.14</ecNumber>
    </recommendedName>
    <alternativeName>
        <fullName evidence="3">Diphthamide synthase</fullName>
    </alternativeName>
    <alternativeName>
        <fullName evidence="4">Diphthamide synthetase</fullName>
    </alternativeName>
</protein>
<dbReference type="InterPro" id="IPR030662">
    <property type="entry name" value="DPH6/MJ0570"/>
</dbReference>
<evidence type="ECO:0000256" key="3">
    <source>
        <dbReference type="ARBA" id="ARBA00029814"/>
    </source>
</evidence>
<dbReference type="Proteomes" id="UP000051530">
    <property type="component" value="Unassembled WGS sequence"/>
</dbReference>
<dbReference type="InterPro" id="IPR014729">
    <property type="entry name" value="Rossmann-like_a/b/a_fold"/>
</dbReference>
<dbReference type="NCBIfam" id="TIGR00290">
    <property type="entry name" value="MJ0570_dom"/>
    <property type="match status" value="1"/>
</dbReference>
<dbReference type="InterPro" id="IPR002761">
    <property type="entry name" value="Diphthami_syn_dom"/>
</dbReference>
<dbReference type="CDD" id="cd01994">
    <property type="entry name" value="AANH_PF0828-like"/>
    <property type="match status" value="1"/>
</dbReference>
<dbReference type="PANTHER" id="PTHR12196:SF2">
    <property type="entry name" value="DIPHTHINE--AMMONIA LIGASE"/>
    <property type="match status" value="1"/>
</dbReference>
<evidence type="ECO:0000313" key="8">
    <source>
        <dbReference type="Proteomes" id="UP000051530"/>
    </source>
</evidence>
<evidence type="ECO:0000256" key="5">
    <source>
        <dbReference type="ARBA" id="ARBA00048108"/>
    </source>
</evidence>
<dbReference type="GO" id="GO:0017178">
    <property type="term" value="F:diphthine-ammonia ligase activity"/>
    <property type="evidence" value="ECO:0007669"/>
    <property type="project" value="UniProtKB-EC"/>
</dbReference>
<evidence type="ECO:0000313" key="7">
    <source>
        <dbReference type="EMBL" id="KRH91986.1"/>
    </source>
</evidence>
<evidence type="ECO:0000256" key="1">
    <source>
        <dbReference type="ARBA" id="ARBA00012089"/>
    </source>
</evidence>
<evidence type="ECO:0000256" key="4">
    <source>
        <dbReference type="ARBA" id="ARBA00031552"/>
    </source>
</evidence>
<keyword evidence="8" id="KW-1185">Reference proteome</keyword>
<proteinExistence type="predicted"/>
<feature type="domain" description="Diphthamide synthase" evidence="6">
    <location>
        <begin position="41"/>
        <end position="200"/>
    </location>
</feature>
<dbReference type="Pfam" id="PF01902">
    <property type="entry name" value="Diphthami_syn_2"/>
    <property type="match status" value="1"/>
</dbReference>
<evidence type="ECO:0000256" key="2">
    <source>
        <dbReference type="ARBA" id="ARBA00018426"/>
    </source>
</evidence>
<comment type="catalytic activity">
    <reaction evidence="5">
        <text>diphthine-[translation elongation factor 2] + NH4(+) + ATP = diphthamide-[translation elongation factor 2] + AMP + diphosphate + H(+)</text>
        <dbReference type="Rhea" id="RHEA:19753"/>
        <dbReference type="Rhea" id="RHEA-COMP:10172"/>
        <dbReference type="Rhea" id="RHEA-COMP:10174"/>
        <dbReference type="ChEBI" id="CHEBI:15378"/>
        <dbReference type="ChEBI" id="CHEBI:16692"/>
        <dbReference type="ChEBI" id="CHEBI:28938"/>
        <dbReference type="ChEBI" id="CHEBI:30616"/>
        <dbReference type="ChEBI" id="CHEBI:33019"/>
        <dbReference type="ChEBI" id="CHEBI:82696"/>
        <dbReference type="ChEBI" id="CHEBI:456215"/>
        <dbReference type="EC" id="6.3.1.14"/>
    </reaction>
</comment>
<dbReference type="Gene3D" id="3.40.50.620">
    <property type="entry name" value="HUPs"/>
    <property type="match status" value="1"/>
</dbReference>
<dbReference type="VEuPathDB" id="MicrosporidiaDB:M153_156000001"/>
<gene>
    <name evidence="7" type="ORF">M153_156000001</name>
</gene>
<reference evidence="7 8" key="1">
    <citation type="submission" date="2015-07" db="EMBL/GenBank/DDBJ databases">
        <title>The genome of Pseudoloma neurophilia, a relevant intracellular parasite of the zebrafish.</title>
        <authorList>
            <person name="Ndikumana S."/>
            <person name="Pelin A."/>
            <person name="Sanders J."/>
            <person name="Corradi N."/>
        </authorList>
    </citation>
    <scope>NUCLEOTIDE SEQUENCE [LARGE SCALE GENOMIC DNA]</scope>
    <source>
        <strain evidence="7 8">MK1</strain>
    </source>
</reference>
<name>A0A0R0LR65_9MICR</name>
<accession>A0A0R0LR65</accession>
<evidence type="ECO:0000259" key="6">
    <source>
        <dbReference type="Pfam" id="PF01902"/>
    </source>
</evidence>
<dbReference type="Gene3D" id="3.90.1490.10">
    <property type="entry name" value="putative n-type atp pyrophosphatase, domain 2"/>
    <property type="match status" value="1"/>
</dbReference>
<dbReference type="PANTHER" id="PTHR12196">
    <property type="entry name" value="DOMAIN OF UNKNOWN FUNCTION 71 DUF71 -CONTAINING PROTEIN"/>
    <property type="match status" value="1"/>
</dbReference>
<dbReference type="EC" id="6.3.1.14" evidence="1"/>
<dbReference type="GO" id="GO:0017183">
    <property type="term" value="P:protein histidyl modification to diphthamide"/>
    <property type="evidence" value="ECO:0007669"/>
    <property type="project" value="TreeGrafter"/>
</dbReference>
<dbReference type="SUPFAM" id="SSF52402">
    <property type="entry name" value="Adenine nucleotide alpha hydrolases-like"/>
    <property type="match status" value="1"/>
</dbReference>
<dbReference type="AlphaFoldDB" id="A0A0R0LR65"/>
<organism evidence="7 8">
    <name type="scientific">Pseudoloma neurophilia</name>
    <dbReference type="NCBI Taxonomy" id="146866"/>
    <lineage>
        <taxon>Eukaryota</taxon>
        <taxon>Fungi</taxon>
        <taxon>Fungi incertae sedis</taxon>
        <taxon>Microsporidia</taxon>
        <taxon>Pseudoloma</taxon>
    </lineage>
</organism>
<dbReference type="OrthoDB" id="686384at2759"/>
<dbReference type="EMBL" id="LGUB01001326">
    <property type="protein sequence ID" value="KRH91986.1"/>
    <property type="molecule type" value="Genomic_DNA"/>
</dbReference>
<comment type="caution">
    <text evidence="7">The sequence shown here is derived from an EMBL/GenBank/DDBJ whole genome shotgun (WGS) entry which is preliminary data.</text>
</comment>